<dbReference type="InterPro" id="IPR021184">
    <property type="entry name" value="TNF_CS"/>
</dbReference>
<keyword evidence="5" id="KW-1185">Reference proteome</keyword>
<dbReference type="GO" id="GO:0042104">
    <property type="term" value="P:positive regulation of activated T cell proliferation"/>
    <property type="evidence" value="ECO:0007669"/>
    <property type="project" value="TreeGrafter"/>
</dbReference>
<evidence type="ECO:0000256" key="1">
    <source>
        <dbReference type="ARBA" id="ARBA00008670"/>
    </source>
</evidence>
<reference evidence="4" key="2">
    <citation type="submission" date="2025-08" db="UniProtKB">
        <authorList>
            <consortium name="Ensembl"/>
        </authorList>
    </citation>
    <scope>IDENTIFICATION</scope>
</reference>
<dbReference type="AlphaFoldDB" id="A0A7N4NSF6"/>
<dbReference type="GO" id="GO:0006955">
    <property type="term" value="P:immune response"/>
    <property type="evidence" value="ECO:0007669"/>
    <property type="project" value="InterPro"/>
</dbReference>
<dbReference type="GeneTree" id="ENSGT00390000006244"/>
<dbReference type="InterPro" id="IPR008983">
    <property type="entry name" value="Tumour_necrosis_fac-like_dom"/>
</dbReference>
<evidence type="ECO:0000313" key="5">
    <source>
        <dbReference type="Proteomes" id="UP000007648"/>
    </source>
</evidence>
<dbReference type="InterPro" id="IPR042373">
    <property type="entry name" value="TNFSF9"/>
</dbReference>
<evidence type="ECO:0000259" key="3">
    <source>
        <dbReference type="SMART" id="SM00207"/>
    </source>
</evidence>
<dbReference type="GO" id="GO:0005164">
    <property type="term" value="F:tumor necrosis factor receptor binding"/>
    <property type="evidence" value="ECO:0007669"/>
    <property type="project" value="InterPro"/>
</dbReference>
<dbReference type="Pfam" id="PF00229">
    <property type="entry name" value="TNF"/>
    <property type="match status" value="1"/>
</dbReference>
<dbReference type="SMART" id="SM00207">
    <property type="entry name" value="TNF"/>
    <property type="match status" value="1"/>
</dbReference>
<proteinExistence type="inferred from homology"/>
<name>A0A7N4NSF6_SARHA</name>
<accession>A0A7N4NSF6</accession>
<dbReference type="Gene3D" id="2.60.120.40">
    <property type="match status" value="1"/>
</dbReference>
<dbReference type="PANTHER" id="PTHR15153:SF0">
    <property type="entry name" value="TUMOR NECROSIS FACTOR LIGAND SUPERFAMILY MEMBER 9"/>
    <property type="match status" value="1"/>
</dbReference>
<dbReference type="PROSITE" id="PS00251">
    <property type="entry name" value="THD_1"/>
    <property type="match status" value="1"/>
</dbReference>
<sequence length="237" mass="25747">MGPSDPENPDRTSKAPTRTCRVLDWFFATALLLLSGALVFFTTLRANLAHPHAAEGLSAPQFPAQTPLGAPLLIPPILFSLPQLTLVQNQTLSWHNDPHLSRVFLDPRMNYDADKGELEVKVAGLYFVYTHLKLQQVVVPAYSQGTVEVFVTVVQDFGQRAVLNLSLDVGPSSTSTITTSESSLIFLHPGERLRLSMSATAGDFLDWQLVSGANTFGLFWVAGGQPLTDSGTLTVIN</sequence>
<feature type="domain" description="THD" evidence="3">
    <location>
        <begin position="82"/>
        <end position="221"/>
    </location>
</feature>
<keyword evidence="2" id="KW-0472">Membrane</keyword>
<dbReference type="SUPFAM" id="SSF49842">
    <property type="entry name" value="TNF-like"/>
    <property type="match status" value="1"/>
</dbReference>
<dbReference type="PANTHER" id="PTHR15153">
    <property type="entry name" value="TUMOR NECROSIS FACTOR LIGAND SUPERFAMILY MEMBER 9"/>
    <property type="match status" value="1"/>
</dbReference>
<dbReference type="Proteomes" id="UP000007648">
    <property type="component" value="Unassembled WGS sequence"/>
</dbReference>
<dbReference type="GO" id="GO:0005886">
    <property type="term" value="C:plasma membrane"/>
    <property type="evidence" value="ECO:0007669"/>
    <property type="project" value="TreeGrafter"/>
</dbReference>
<reference evidence="4" key="3">
    <citation type="submission" date="2025-09" db="UniProtKB">
        <authorList>
            <consortium name="Ensembl"/>
        </authorList>
    </citation>
    <scope>IDENTIFICATION</scope>
</reference>
<evidence type="ECO:0000256" key="2">
    <source>
        <dbReference type="SAM" id="Phobius"/>
    </source>
</evidence>
<dbReference type="GO" id="GO:0045585">
    <property type="term" value="P:positive regulation of cytotoxic T cell differentiation"/>
    <property type="evidence" value="ECO:0007669"/>
    <property type="project" value="TreeGrafter"/>
</dbReference>
<dbReference type="InterPro" id="IPR006052">
    <property type="entry name" value="TNF_dom"/>
</dbReference>
<organism evidence="4 5">
    <name type="scientific">Sarcophilus harrisii</name>
    <name type="common">Tasmanian devil</name>
    <name type="synonym">Sarcophilus laniarius</name>
    <dbReference type="NCBI Taxonomy" id="9305"/>
    <lineage>
        <taxon>Eukaryota</taxon>
        <taxon>Metazoa</taxon>
        <taxon>Chordata</taxon>
        <taxon>Craniata</taxon>
        <taxon>Vertebrata</taxon>
        <taxon>Euteleostomi</taxon>
        <taxon>Mammalia</taxon>
        <taxon>Metatheria</taxon>
        <taxon>Dasyuromorphia</taxon>
        <taxon>Dasyuridae</taxon>
        <taxon>Sarcophilus</taxon>
    </lineage>
</organism>
<keyword evidence="2" id="KW-0812">Transmembrane</keyword>
<evidence type="ECO:0000313" key="4">
    <source>
        <dbReference type="Ensembl" id="ENSSHAP00000027451.1"/>
    </source>
</evidence>
<dbReference type="FunCoup" id="A0A7N4NSF6">
    <property type="interactions" value="456"/>
</dbReference>
<protein>
    <recommendedName>
        <fullName evidence="3">THD domain-containing protein</fullName>
    </recommendedName>
</protein>
<keyword evidence="2" id="KW-1133">Transmembrane helix</keyword>
<dbReference type="InParanoid" id="A0A7N4NSF6"/>
<reference evidence="4 5" key="1">
    <citation type="journal article" date="2011" name="Proc. Natl. Acad. Sci. U.S.A.">
        <title>Genetic diversity and population structure of the endangered marsupial Sarcophilus harrisii (Tasmanian devil).</title>
        <authorList>
            <person name="Miller W."/>
            <person name="Hayes V.M."/>
            <person name="Ratan A."/>
            <person name="Petersen D.C."/>
            <person name="Wittekindt N.E."/>
            <person name="Miller J."/>
            <person name="Walenz B."/>
            <person name="Knight J."/>
            <person name="Qi J."/>
            <person name="Zhao F."/>
            <person name="Wang Q."/>
            <person name="Bedoya-Reina O.C."/>
            <person name="Katiyar N."/>
            <person name="Tomsho L.P."/>
            <person name="Kasson L.M."/>
            <person name="Hardie R.A."/>
            <person name="Woodbridge P."/>
            <person name="Tindall E.A."/>
            <person name="Bertelsen M.F."/>
            <person name="Dixon D."/>
            <person name="Pyecroft S."/>
            <person name="Helgen K.M."/>
            <person name="Lesk A.M."/>
            <person name="Pringle T.H."/>
            <person name="Patterson N."/>
            <person name="Zhang Y."/>
            <person name="Kreiss A."/>
            <person name="Woods G.M."/>
            <person name="Jones M.E."/>
            <person name="Schuster S.C."/>
        </authorList>
    </citation>
    <scope>NUCLEOTIDE SEQUENCE [LARGE SCALE GENOMIC DNA]</scope>
</reference>
<comment type="similarity">
    <text evidence="1">Belongs to the tumor necrosis factor family.</text>
</comment>
<dbReference type="Ensembl" id="ENSSHAT00000024133.1">
    <property type="protein sequence ID" value="ENSSHAP00000027451.1"/>
    <property type="gene ID" value="ENSSHAG00000025838.1"/>
</dbReference>
<feature type="transmembrane region" description="Helical" evidence="2">
    <location>
        <begin position="25"/>
        <end position="44"/>
    </location>
</feature>